<dbReference type="Gene3D" id="3.40.50.300">
    <property type="entry name" value="P-loop containing nucleotide triphosphate hydrolases"/>
    <property type="match status" value="1"/>
</dbReference>
<dbReference type="PANTHER" id="PTHR10799">
    <property type="entry name" value="SNF2/RAD54 HELICASE FAMILY"/>
    <property type="match status" value="1"/>
</dbReference>
<feature type="compositionally biased region" description="Basic and acidic residues" evidence="2">
    <location>
        <begin position="416"/>
        <end position="427"/>
    </location>
</feature>
<dbReference type="InterPro" id="IPR027417">
    <property type="entry name" value="P-loop_NTPase"/>
</dbReference>
<reference evidence="6 7" key="1">
    <citation type="submission" date="2021-05" db="EMBL/GenBank/DDBJ databases">
        <title>Genome Assembly of Synthetic Allotetraploid Brassica napus Reveals Homoeologous Exchanges between Subgenomes.</title>
        <authorList>
            <person name="Davis J.T."/>
        </authorList>
    </citation>
    <scope>NUCLEOTIDE SEQUENCE [LARGE SCALE GENOMIC DNA]</scope>
    <source>
        <strain evidence="7">cv. Da-Ae</strain>
        <tissue evidence="6">Seedling</tissue>
    </source>
</reference>
<dbReference type="InterPro" id="IPR044753">
    <property type="entry name" value="HELLS_N"/>
</dbReference>
<feature type="region of interest" description="Disordered" evidence="2">
    <location>
        <begin position="759"/>
        <end position="820"/>
    </location>
</feature>
<dbReference type="Proteomes" id="UP000824890">
    <property type="component" value="Unassembled WGS sequence"/>
</dbReference>
<proteinExistence type="predicted"/>
<evidence type="ECO:0000259" key="5">
    <source>
        <dbReference type="PROSITE" id="PS51194"/>
    </source>
</evidence>
<evidence type="ECO:0000256" key="3">
    <source>
        <dbReference type="SAM" id="Phobius"/>
    </source>
</evidence>
<feature type="region of interest" description="Disordered" evidence="2">
    <location>
        <begin position="440"/>
        <end position="490"/>
    </location>
</feature>
<keyword evidence="1" id="KW-0378">Hydrolase</keyword>
<dbReference type="InterPro" id="IPR014001">
    <property type="entry name" value="Helicase_ATP-bd"/>
</dbReference>
<dbReference type="Gene3D" id="3.40.50.10810">
    <property type="entry name" value="Tandem AAA-ATPase domain"/>
    <property type="match status" value="1"/>
</dbReference>
<evidence type="ECO:0000313" key="6">
    <source>
        <dbReference type="EMBL" id="KAH0868896.1"/>
    </source>
</evidence>
<feature type="domain" description="Helicase C-terminal" evidence="5">
    <location>
        <begin position="1165"/>
        <end position="1332"/>
    </location>
</feature>
<keyword evidence="7" id="KW-1185">Reference proteome</keyword>
<dbReference type="InterPro" id="IPR000330">
    <property type="entry name" value="SNF2_N"/>
</dbReference>
<dbReference type="InterPro" id="IPR012677">
    <property type="entry name" value="Nucleotide-bd_a/b_plait_sf"/>
</dbReference>
<dbReference type="SMART" id="SM00487">
    <property type="entry name" value="DEXDc"/>
    <property type="match status" value="1"/>
</dbReference>
<feature type="domain" description="Helicase ATP-binding" evidence="4">
    <location>
        <begin position="850"/>
        <end position="1018"/>
    </location>
</feature>
<evidence type="ECO:0000259" key="4">
    <source>
        <dbReference type="PROSITE" id="PS51192"/>
    </source>
</evidence>
<dbReference type="Pfam" id="PF00271">
    <property type="entry name" value="Helicase_C"/>
    <property type="match status" value="1"/>
</dbReference>
<evidence type="ECO:0000256" key="2">
    <source>
        <dbReference type="SAM" id="MobiDB-lite"/>
    </source>
</evidence>
<feature type="transmembrane region" description="Helical" evidence="3">
    <location>
        <begin position="63"/>
        <end position="86"/>
    </location>
</feature>
<accession>A0ABQ7YKZ8</accession>
<dbReference type="SMART" id="SM00490">
    <property type="entry name" value="HELICc"/>
    <property type="match status" value="1"/>
</dbReference>
<dbReference type="PROSITE" id="PS51192">
    <property type="entry name" value="HELICASE_ATP_BIND_1"/>
    <property type="match status" value="1"/>
</dbReference>
<dbReference type="SUPFAM" id="SSF54928">
    <property type="entry name" value="RNA-binding domain, RBD"/>
    <property type="match status" value="1"/>
</dbReference>
<feature type="compositionally biased region" description="Basic and acidic residues" evidence="2">
    <location>
        <begin position="762"/>
        <end position="777"/>
    </location>
</feature>
<feature type="compositionally biased region" description="Basic and acidic residues" evidence="2">
    <location>
        <begin position="645"/>
        <end position="654"/>
    </location>
</feature>
<dbReference type="InterPro" id="IPR038718">
    <property type="entry name" value="SNF2-like_sf"/>
</dbReference>
<dbReference type="InterPro" id="IPR001650">
    <property type="entry name" value="Helicase_C-like"/>
</dbReference>
<feature type="compositionally biased region" description="Basic and acidic residues" evidence="2">
    <location>
        <begin position="395"/>
        <end position="406"/>
    </location>
</feature>
<gene>
    <name evidence="6" type="ORF">HID58_075918</name>
</gene>
<feature type="compositionally biased region" description="Basic and acidic residues" evidence="2">
    <location>
        <begin position="442"/>
        <end position="474"/>
    </location>
</feature>
<feature type="compositionally biased region" description="Basic and acidic residues" evidence="2">
    <location>
        <begin position="481"/>
        <end position="490"/>
    </location>
</feature>
<sequence>MNWEEKQTTLYLQIQQHSDLLHSAPMKDADTLPLSTSSAAASTGNAKKENGYSALFAKGRYKFWALAAILLLAFWSMLTGTVNLRWSAGNISHFTDDLVFPIHEDLDVLEMEEREKVVKHMWDVYNNGRRIRLPRFWQEAFEAAYEELTSDVPDVVEAAISEIARISASGAFHERTGIDKDSETCGQRKNDSNIQTKQPSIEVGFFLRSTFTMGDLNDPFMRNQNAAVQARTKVQNRSNVLQLKLMGQSHPTGLTPNLLKLFEPRARPWSSSHHLSRENALLIQAWLNMHRKGREFINHDWRKVEKAAEDLKNYDPNNDPNASGDPYKTLFVARLNYETSDSKIKREFEAYGPIKQGDGKKIDGRRVPVDVERGRTVPNWRPRRLGSGLGTTRVPGEKITGEEEQKQQQPSQGRSSRSEEPRAREDRFFPILLSPCCGVCSEKSRDRGKEREREQSRERSHERSRDRPRESHREDKHHRDRGRERESRRAEEIETVVHGITIVTGVGKGKGSTRAASMTTMVGDLVREKRSMRGEVTQTVMISRATVTDMMIVSTSGQSVLSRMSMVLMADAIVFPNIGVRVPLQSSRQWALLPINRKIEKCDTSERVFGDFSRRLGFFPLPEYPSPPMVSLRSTENTPASEMASDGKTEKDGSGDSPTSVLSDEENCEEKTATVAVEEEILLAKNGDSSLISEAMAQEEEQLLKIREDEEIAKRAAGSGEAPDLNDTQFTKLDELLTQTQLYSEFLLEKMEDITKNGIEGETQKAEPEPEPEPEKKGRGRKRKAAPQGDSMKAKKAVAAMISRSKEGRESADSDLTEEERVMKEQGELVPLLTGGKLKSYQLKGVKWLISLWQNGLNGILADQMGLGKTIQTIGFLSHLKGNGLDGPYLVIAPLSTLSNWMNEIARFTPSINAIIYHGDKKERDELRKRHMPRTVGPKFPIVITSYEVAMNDAKKNLRHYPWKYVVIDEGHRLKNHKCKLLRELRYLNMENKLLLTGTPLQNNLSELWSLLNFILPDIFASHDEFESWFDFSGKNNNEATKEEGEEKRRAQVVAKLHNILRPFILRRMKCDVELSLPRKKEIIIYATMTDHQKKFQEHLVNHTLEAHIRDDTVRGHGLKGKLNNLAIQLRKNCNHPDLLVGQLDGSYLYPPLEDIVGQCGKFHLLERLLVRLFAKNHRVLIFSQWTKILDIMDYYFSEKGFEVCRIDGSVKLEERRRQIQEFNDEKSNCRIFLLSTRAGGLGINLTAADTCILYDSDWNPQMDLQAMDRCHRIGQTKPVHVYRLATAQSIEGRVLKRAYSKLKLEHVVIGKGQFHQERAKSSTPLEEDDILALLKDDENAEDKLIQTDISEEDLDRVLDRSDLMITLPGETQAHEAFPVKGPGWEVVSSSSAGGMLSSLNS</sequence>
<dbReference type="PROSITE" id="PS51194">
    <property type="entry name" value="HELICASE_CTER"/>
    <property type="match status" value="1"/>
</dbReference>
<dbReference type="InterPro" id="IPR035979">
    <property type="entry name" value="RBD_domain_sf"/>
</dbReference>
<evidence type="ECO:0000313" key="7">
    <source>
        <dbReference type="Proteomes" id="UP000824890"/>
    </source>
</evidence>
<dbReference type="EMBL" id="JAGKQM010000017">
    <property type="protein sequence ID" value="KAH0868896.1"/>
    <property type="molecule type" value="Genomic_DNA"/>
</dbReference>
<dbReference type="CDD" id="cd18793">
    <property type="entry name" value="SF2_C_SNF"/>
    <property type="match status" value="1"/>
</dbReference>
<feature type="region of interest" description="Disordered" evidence="2">
    <location>
        <begin position="373"/>
        <end position="427"/>
    </location>
</feature>
<dbReference type="Pfam" id="PF06708">
    <property type="entry name" value="DUF1195"/>
    <property type="match status" value="1"/>
</dbReference>
<keyword evidence="3" id="KW-0812">Transmembrane</keyword>
<evidence type="ECO:0000256" key="1">
    <source>
        <dbReference type="ARBA" id="ARBA00022801"/>
    </source>
</evidence>
<protein>
    <recommendedName>
        <fullName evidence="8">ATP-dependent DNA helicase DDM1</fullName>
    </recommendedName>
</protein>
<dbReference type="InterPro" id="IPR010608">
    <property type="entry name" value="DUF1195"/>
</dbReference>
<keyword evidence="3" id="KW-0472">Membrane</keyword>
<comment type="caution">
    <text evidence="6">The sequence shown here is derived from an EMBL/GenBank/DDBJ whole genome shotgun (WGS) entry which is preliminary data.</text>
</comment>
<dbReference type="SUPFAM" id="SSF52540">
    <property type="entry name" value="P-loop containing nucleoside triphosphate hydrolases"/>
    <property type="match status" value="2"/>
</dbReference>
<evidence type="ECO:0008006" key="8">
    <source>
        <dbReference type="Google" id="ProtNLM"/>
    </source>
</evidence>
<organism evidence="6 7">
    <name type="scientific">Brassica napus</name>
    <name type="common">Rape</name>
    <dbReference type="NCBI Taxonomy" id="3708"/>
    <lineage>
        <taxon>Eukaryota</taxon>
        <taxon>Viridiplantae</taxon>
        <taxon>Streptophyta</taxon>
        <taxon>Embryophyta</taxon>
        <taxon>Tracheophyta</taxon>
        <taxon>Spermatophyta</taxon>
        <taxon>Magnoliopsida</taxon>
        <taxon>eudicotyledons</taxon>
        <taxon>Gunneridae</taxon>
        <taxon>Pentapetalae</taxon>
        <taxon>rosids</taxon>
        <taxon>malvids</taxon>
        <taxon>Brassicales</taxon>
        <taxon>Brassicaceae</taxon>
        <taxon>Brassiceae</taxon>
        <taxon>Brassica</taxon>
    </lineage>
</organism>
<feature type="region of interest" description="Disordered" evidence="2">
    <location>
        <begin position="628"/>
        <end position="668"/>
    </location>
</feature>
<dbReference type="Pfam" id="PF00176">
    <property type="entry name" value="SNF2-rel_dom"/>
    <property type="match status" value="1"/>
</dbReference>
<name>A0ABQ7YKZ8_BRANA</name>
<dbReference type="CDD" id="cd18009">
    <property type="entry name" value="DEXHc_HELLS_SMARCA6"/>
    <property type="match status" value="1"/>
</dbReference>
<keyword evidence="3" id="KW-1133">Transmembrane helix</keyword>
<dbReference type="Gene3D" id="3.30.70.330">
    <property type="match status" value="1"/>
</dbReference>
<dbReference type="InterPro" id="IPR049730">
    <property type="entry name" value="SNF2/RAD54-like_C"/>
</dbReference>